<reference evidence="2 3" key="1">
    <citation type="submission" date="2016-10" db="EMBL/GenBank/DDBJ databases">
        <authorList>
            <person name="de Groot N.N."/>
        </authorList>
    </citation>
    <scope>NUCLEOTIDE SEQUENCE [LARGE SCALE GENOMIC DNA]</scope>
    <source>
        <strain evidence="2 3">DSM 2698</strain>
    </source>
</reference>
<feature type="transmembrane region" description="Helical" evidence="1">
    <location>
        <begin position="6"/>
        <end position="29"/>
    </location>
</feature>
<dbReference type="EMBL" id="FMVW01000001">
    <property type="protein sequence ID" value="SCZ22695.1"/>
    <property type="molecule type" value="Genomic_DNA"/>
</dbReference>
<name>A0A1G5MC16_AFIMA</name>
<evidence type="ECO:0000256" key="1">
    <source>
        <dbReference type="SAM" id="Phobius"/>
    </source>
</evidence>
<dbReference type="STRING" id="1120955.SAMN03080610_00446"/>
<evidence type="ECO:0000313" key="2">
    <source>
        <dbReference type="EMBL" id="SCZ22695.1"/>
    </source>
</evidence>
<proteinExistence type="predicted"/>
<dbReference type="AlphaFoldDB" id="A0A1G5MC16"/>
<keyword evidence="3" id="KW-1185">Reference proteome</keyword>
<gene>
    <name evidence="2" type="ORF">SAMN03080610_00446</name>
</gene>
<dbReference type="RefSeq" id="WP_092809246.1">
    <property type="nucleotide sequence ID" value="NZ_FMVW01000001.1"/>
</dbReference>
<protein>
    <submittedName>
        <fullName evidence="2">Uncharacterized protein</fullName>
    </submittedName>
</protein>
<keyword evidence="1" id="KW-0472">Membrane</keyword>
<evidence type="ECO:0000313" key="3">
    <source>
        <dbReference type="Proteomes" id="UP000199347"/>
    </source>
</evidence>
<accession>A0A1G5MC16</accession>
<dbReference type="Proteomes" id="UP000199347">
    <property type="component" value="Unassembled WGS sequence"/>
</dbReference>
<sequence length="150" mass="16754">MTEAAFTQLAAVAGTFLAAGGLIATVLSIRQNTRSNDLRSLFDIVTSIRDAEMRLRAAQNEPPRLDAEIANYLNLLEVLAAAVNDDLFGPVARRVAVDRLVKDLAFFRSIPAMRERLDREMQTAETFSEIRKFFQRNERAIKAISPSGER</sequence>
<keyword evidence="1" id="KW-0812">Transmembrane</keyword>
<keyword evidence="1" id="KW-1133">Transmembrane helix</keyword>
<organism evidence="2 3">
    <name type="scientific">Afifella marina DSM 2698</name>
    <dbReference type="NCBI Taxonomy" id="1120955"/>
    <lineage>
        <taxon>Bacteria</taxon>
        <taxon>Pseudomonadati</taxon>
        <taxon>Pseudomonadota</taxon>
        <taxon>Alphaproteobacteria</taxon>
        <taxon>Hyphomicrobiales</taxon>
        <taxon>Afifellaceae</taxon>
        <taxon>Afifella</taxon>
    </lineage>
</organism>